<gene>
    <name evidence="3" type="ORF">DCF19_17665</name>
</gene>
<evidence type="ECO:0000259" key="2">
    <source>
        <dbReference type="Pfam" id="PF01425"/>
    </source>
</evidence>
<evidence type="ECO:0000313" key="3">
    <source>
        <dbReference type="EMBL" id="PZO37891.1"/>
    </source>
</evidence>
<dbReference type="GO" id="GO:0003824">
    <property type="term" value="F:catalytic activity"/>
    <property type="evidence" value="ECO:0007669"/>
    <property type="project" value="InterPro"/>
</dbReference>
<dbReference type="Gene3D" id="3.90.1300.10">
    <property type="entry name" value="Amidase signature (AS) domain"/>
    <property type="match status" value="1"/>
</dbReference>
<dbReference type="SUPFAM" id="SSF75304">
    <property type="entry name" value="Amidase signature (AS) enzymes"/>
    <property type="match status" value="1"/>
</dbReference>
<dbReference type="InterPro" id="IPR036928">
    <property type="entry name" value="AS_sf"/>
</dbReference>
<name>A0A2W4XQQ3_9CYAN</name>
<dbReference type="NCBIfam" id="NF004815">
    <property type="entry name" value="PRK06169.1"/>
    <property type="match status" value="1"/>
</dbReference>
<accession>A0A2W4XQQ3</accession>
<feature type="domain" description="Amidase" evidence="2">
    <location>
        <begin position="25"/>
        <end position="450"/>
    </location>
</feature>
<dbReference type="InterPro" id="IPR023631">
    <property type="entry name" value="Amidase_dom"/>
</dbReference>
<dbReference type="PANTHER" id="PTHR11895">
    <property type="entry name" value="TRANSAMIDASE"/>
    <property type="match status" value="1"/>
</dbReference>
<reference evidence="3 4" key="1">
    <citation type="submission" date="2018-04" db="EMBL/GenBank/DDBJ databases">
        <authorList>
            <person name="Go L.Y."/>
            <person name="Mitchell J.A."/>
        </authorList>
    </citation>
    <scope>NUCLEOTIDE SEQUENCE [LARGE SCALE GENOMIC DNA]</scope>
    <source>
        <strain evidence="3">ULC066bin1</strain>
    </source>
</reference>
<reference evidence="3 4" key="2">
    <citation type="submission" date="2018-06" db="EMBL/GenBank/DDBJ databases">
        <title>Metagenomic assembly of (sub)arctic Cyanobacteria and their associated microbiome from non-axenic cultures.</title>
        <authorList>
            <person name="Baurain D."/>
        </authorList>
    </citation>
    <scope>NUCLEOTIDE SEQUENCE [LARGE SCALE GENOMIC DNA]</scope>
    <source>
        <strain evidence="3">ULC066bin1</strain>
    </source>
</reference>
<dbReference type="InterPro" id="IPR000120">
    <property type="entry name" value="Amidase"/>
</dbReference>
<organism evidence="3 4">
    <name type="scientific">Pseudanabaena frigida</name>
    <dbReference type="NCBI Taxonomy" id="945775"/>
    <lineage>
        <taxon>Bacteria</taxon>
        <taxon>Bacillati</taxon>
        <taxon>Cyanobacteriota</taxon>
        <taxon>Cyanophyceae</taxon>
        <taxon>Pseudanabaenales</taxon>
        <taxon>Pseudanabaenaceae</taxon>
        <taxon>Pseudanabaena</taxon>
    </lineage>
</organism>
<sequence length="475" mass="50750">MSEIADLAAAEIVSRYRQGELSPVEVTKATLQRIEDYNDLVNAFAIAVDPEIAIAEAQASEKRWREGNPLGALDGIPFTAKDLLLSKGLPTRRGSKAVNPDQAWDEDAPAIARLREQGAILLGKTTTSEFGYKGVTDSPLTGITRNPWNLNFTPGGSSGGAAVAAALGFGILHLGTDGGGSVRAPASLTGVFGIKPTFGRVASYPIAHTGTVFHVGVLSRTVADAALTLNAIAHPDVRDWYALPDHNLDYTANLGQGVVGLRIAFSANFGYAQVDSEVADLVKKAVAVFAQLGAIVEEVDPNFENPRKISQTLWQAGAAKLLRGFTPEQRAVVEEGLQATAAAGDRVTLAEYLSAQDAREALGRHLQRFHENYDLLLTPTVEIAAFPVGQNRPPAISENIDSSQREWSPFTYPFNLTQQPAASVPIGFTKDGLPVGLQIVAAKYNDALVLRAAQAYENVSPFVLPLQSNKHLSHK</sequence>
<evidence type="ECO:0000256" key="1">
    <source>
        <dbReference type="ARBA" id="ARBA00009199"/>
    </source>
</evidence>
<dbReference type="AlphaFoldDB" id="A0A2W4XQQ3"/>
<evidence type="ECO:0000313" key="4">
    <source>
        <dbReference type="Proteomes" id="UP000249467"/>
    </source>
</evidence>
<protein>
    <submittedName>
        <fullName evidence="3">Amidase</fullName>
    </submittedName>
</protein>
<comment type="caution">
    <text evidence="3">The sequence shown here is derived from an EMBL/GenBank/DDBJ whole genome shotgun (WGS) entry which is preliminary data.</text>
</comment>
<comment type="similarity">
    <text evidence="1">Belongs to the amidase family.</text>
</comment>
<dbReference type="PANTHER" id="PTHR11895:SF7">
    <property type="entry name" value="GLUTAMYL-TRNA(GLN) AMIDOTRANSFERASE SUBUNIT A, MITOCHONDRIAL"/>
    <property type="match status" value="1"/>
</dbReference>
<dbReference type="Pfam" id="PF01425">
    <property type="entry name" value="Amidase"/>
    <property type="match status" value="1"/>
</dbReference>
<proteinExistence type="inferred from homology"/>
<dbReference type="EMBL" id="QBML01000027">
    <property type="protein sequence ID" value="PZO37891.1"/>
    <property type="molecule type" value="Genomic_DNA"/>
</dbReference>
<dbReference type="Proteomes" id="UP000249467">
    <property type="component" value="Unassembled WGS sequence"/>
</dbReference>